<sequence length="59" mass="6752">MVKITYKTLTGEVVTGYIRTGDAIEIIWGNDNFVQVFGDEKRTKIGPYINVDCISEIYY</sequence>
<reference evidence="1 2" key="1">
    <citation type="submission" date="2020-01" db="EMBL/GenBank/DDBJ databases">
        <title>Complete and circular genome sequences of six lactobacillus isolates from horses.</title>
        <authorList>
            <person name="Hassan H.M."/>
        </authorList>
    </citation>
    <scope>NUCLEOTIDE SEQUENCE [LARGE SCALE GENOMIC DNA]</scope>
    <source>
        <strain evidence="1 2">1A</strain>
    </source>
</reference>
<proteinExistence type="predicted"/>
<dbReference type="KEGG" id="lsw:GTO87_05855"/>
<name>A0A7H9EKI4_9LACO</name>
<dbReference type="RefSeq" id="WP_180848460.1">
    <property type="nucleotide sequence ID" value="NZ_CP047418.1"/>
</dbReference>
<accession>A0A7H9EKI4</accession>
<gene>
    <name evidence="1" type="ORF">GTO87_05855</name>
</gene>
<dbReference type="Proteomes" id="UP000510886">
    <property type="component" value="Chromosome"/>
</dbReference>
<evidence type="ECO:0000313" key="1">
    <source>
        <dbReference type="EMBL" id="QLL78166.1"/>
    </source>
</evidence>
<dbReference type="EMBL" id="CP047418">
    <property type="protein sequence ID" value="QLL78166.1"/>
    <property type="molecule type" value="Genomic_DNA"/>
</dbReference>
<protein>
    <submittedName>
        <fullName evidence="1">Uncharacterized protein</fullName>
    </submittedName>
</protein>
<dbReference type="AlphaFoldDB" id="A0A7H9EKI4"/>
<evidence type="ECO:0000313" key="2">
    <source>
        <dbReference type="Proteomes" id="UP000510886"/>
    </source>
</evidence>
<organism evidence="1 2">
    <name type="scientific">Ligilactobacillus saerimneri</name>
    <dbReference type="NCBI Taxonomy" id="228229"/>
    <lineage>
        <taxon>Bacteria</taxon>
        <taxon>Bacillati</taxon>
        <taxon>Bacillota</taxon>
        <taxon>Bacilli</taxon>
        <taxon>Lactobacillales</taxon>
        <taxon>Lactobacillaceae</taxon>
        <taxon>Ligilactobacillus</taxon>
    </lineage>
</organism>